<evidence type="ECO:0000313" key="3">
    <source>
        <dbReference type="Proteomes" id="UP000070133"/>
    </source>
</evidence>
<keyword evidence="3" id="KW-1185">Reference proteome</keyword>
<feature type="region of interest" description="Disordered" evidence="1">
    <location>
        <begin position="1"/>
        <end position="80"/>
    </location>
</feature>
<reference evidence="2 3" key="1">
    <citation type="submission" date="2015-07" db="EMBL/GenBank/DDBJ databases">
        <title>Comparative genomics of the Sigatoka disease complex on banana suggests a link between parallel evolutionary changes in Pseudocercospora fijiensis and Pseudocercospora eumusae and increased virulence on the banana host.</title>
        <authorList>
            <person name="Chang T.-C."/>
            <person name="Salvucci A."/>
            <person name="Crous P.W."/>
            <person name="Stergiopoulos I."/>
        </authorList>
    </citation>
    <scope>NUCLEOTIDE SEQUENCE [LARGE SCALE GENOMIC DNA]</scope>
    <source>
        <strain evidence="2 3">CBS 114824</strain>
    </source>
</reference>
<evidence type="ECO:0000256" key="1">
    <source>
        <dbReference type="SAM" id="MobiDB-lite"/>
    </source>
</evidence>
<organism evidence="2 3">
    <name type="scientific">Pseudocercospora eumusae</name>
    <dbReference type="NCBI Taxonomy" id="321146"/>
    <lineage>
        <taxon>Eukaryota</taxon>
        <taxon>Fungi</taxon>
        <taxon>Dikarya</taxon>
        <taxon>Ascomycota</taxon>
        <taxon>Pezizomycotina</taxon>
        <taxon>Dothideomycetes</taxon>
        <taxon>Dothideomycetidae</taxon>
        <taxon>Mycosphaerellales</taxon>
        <taxon>Mycosphaerellaceae</taxon>
        <taxon>Pseudocercospora</taxon>
    </lineage>
</organism>
<gene>
    <name evidence="2" type="ORF">AC578_6565</name>
</gene>
<comment type="caution">
    <text evidence="2">The sequence shown here is derived from an EMBL/GenBank/DDBJ whole genome shotgun (WGS) entry which is preliminary data.</text>
</comment>
<dbReference type="AlphaFoldDB" id="A0A139HHZ8"/>
<feature type="compositionally biased region" description="Basic and acidic residues" evidence="1">
    <location>
        <begin position="54"/>
        <end position="80"/>
    </location>
</feature>
<proteinExistence type="predicted"/>
<name>A0A139HHZ8_9PEZI</name>
<dbReference type="Proteomes" id="UP000070133">
    <property type="component" value="Unassembled WGS sequence"/>
</dbReference>
<evidence type="ECO:0000313" key="2">
    <source>
        <dbReference type="EMBL" id="KXT01989.1"/>
    </source>
</evidence>
<protein>
    <submittedName>
        <fullName evidence="2">Uncharacterized protein</fullName>
    </submittedName>
</protein>
<sequence length="80" mass="8651">MSTTADSNKDVAQVGHGASAVKPGQKKPENIAVVHGGVKKEESTGPQQGQYAGTREDAAERARMDKEERKKEEWAFLHCG</sequence>
<accession>A0A139HHZ8</accession>
<dbReference type="EMBL" id="LFZN01000047">
    <property type="protein sequence ID" value="KXT01989.1"/>
    <property type="molecule type" value="Genomic_DNA"/>
</dbReference>